<dbReference type="PANTHER" id="PTHR45772">
    <property type="entry name" value="CONSERVED COMPONENT OF ABC TRANSPORTER FOR NATURAL AMINO ACIDS-RELATED"/>
    <property type="match status" value="1"/>
</dbReference>
<keyword evidence="3 5" id="KW-0067">ATP-binding</keyword>
<evidence type="ECO:0000256" key="1">
    <source>
        <dbReference type="ARBA" id="ARBA00022448"/>
    </source>
</evidence>
<dbReference type="Gene3D" id="3.40.50.300">
    <property type="entry name" value="P-loop containing nucleotide triphosphate hydrolases"/>
    <property type="match status" value="1"/>
</dbReference>
<keyword evidence="6" id="KW-1185">Reference proteome</keyword>
<accession>A0ABD6AEW2</accession>
<dbReference type="CDD" id="cd03219">
    <property type="entry name" value="ABC_Mj1267_LivG_branched"/>
    <property type="match status" value="1"/>
</dbReference>
<comment type="caution">
    <text evidence="5">The sequence shown here is derived from an EMBL/GenBank/DDBJ whole genome shotgun (WGS) entry which is preliminary data.</text>
</comment>
<dbReference type="AlphaFoldDB" id="A0ABD6AEW2"/>
<dbReference type="Pfam" id="PF00005">
    <property type="entry name" value="ABC_tran"/>
    <property type="match status" value="1"/>
</dbReference>
<dbReference type="Proteomes" id="UP001596547">
    <property type="component" value="Unassembled WGS sequence"/>
</dbReference>
<dbReference type="SUPFAM" id="SSF52540">
    <property type="entry name" value="P-loop containing nucleoside triphosphate hydrolases"/>
    <property type="match status" value="1"/>
</dbReference>
<dbReference type="PROSITE" id="PS50893">
    <property type="entry name" value="ABC_TRANSPORTER_2"/>
    <property type="match status" value="1"/>
</dbReference>
<evidence type="ECO:0000256" key="2">
    <source>
        <dbReference type="ARBA" id="ARBA00022741"/>
    </source>
</evidence>
<dbReference type="PANTHER" id="PTHR45772:SF7">
    <property type="entry name" value="AMINO ACID ABC TRANSPORTER ATP-BINDING PROTEIN"/>
    <property type="match status" value="1"/>
</dbReference>
<dbReference type="InterPro" id="IPR003439">
    <property type="entry name" value="ABC_transporter-like_ATP-bd"/>
</dbReference>
<dbReference type="GO" id="GO:0005524">
    <property type="term" value="F:ATP binding"/>
    <property type="evidence" value="ECO:0007669"/>
    <property type="project" value="UniProtKB-KW"/>
</dbReference>
<feature type="domain" description="ABC transporter" evidence="4">
    <location>
        <begin position="14"/>
        <end position="243"/>
    </location>
</feature>
<sequence length="249" mass="26998">MSSSGTLTSGDRLLDCGGIRKEFGGLVALDDVDLHIDDGEICGLIGPNGAGKTTMFNVVSGAIKPTAGTIRFRGDDITSLPQHEICRRGISRSFQTPRPFKSLSVLENVLVGQRFGNGESNVERAYEVLELMDLRHREADSPGDLTIVEQKRLDLSRAISTAPDLLLLDEIMAGLNPAETRNFLDLIDRLGENRSVFVIEHDMKAIMDISDRIVVLESGEKIADGPPSEVANDDQVVAAYIGEDAAEYA</sequence>
<proteinExistence type="predicted"/>
<dbReference type="GeneID" id="79317713"/>
<dbReference type="InterPro" id="IPR032823">
    <property type="entry name" value="BCA_ABC_TP_C"/>
</dbReference>
<dbReference type="InterPro" id="IPR051120">
    <property type="entry name" value="ABC_AA/LPS_Transport"/>
</dbReference>
<evidence type="ECO:0000256" key="3">
    <source>
        <dbReference type="ARBA" id="ARBA00022840"/>
    </source>
</evidence>
<keyword evidence="2" id="KW-0547">Nucleotide-binding</keyword>
<evidence type="ECO:0000313" key="5">
    <source>
        <dbReference type="EMBL" id="MFC7319096.1"/>
    </source>
</evidence>
<dbReference type="Pfam" id="PF12399">
    <property type="entry name" value="BCA_ABC_TP_C"/>
    <property type="match status" value="1"/>
</dbReference>
<gene>
    <name evidence="5" type="ORF">ACFQPE_20210</name>
</gene>
<dbReference type="InterPro" id="IPR027417">
    <property type="entry name" value="P-loop_NTPase"/>
</dbReference>
<dbReference type="InterPro" id="IPR003593">
    <property type="entry name" value="AAA+_ATPase"/>
</dbReference>
<keyword evidence="1" id="KW-0813">Transport</keyword>
<dbReference type="RefSeq" id="WP_276306079.1">
    <property type="nucleotide sequence ID" value="NZ_CP119993.1"/>
</dbReference>
<dbReference type="EMBL" id="JBHTBF010000003">
    <property type="protein sequence ID" value="MFC7319096.1"/>
    <property type="molecule type" value="Genomic_DNA"/>
</dbReference>
<protein>
    <submittedName>
        <fullName evidence="5">ABC transporter ATP-binding protein</fullName>
    </submittedName>
</protein>
<name>A0ABD6AEW2_9EURY</name>
<organism evidence="5 6">
    <name type="scientific">Halomarina halobia</name>
    <dbReference type="NCBI Taxonomy" id="3033386"/>
    <lineage>
        <taxon>Archaea</taxon>
        <taxon>Methanobacteriati</taxon>
        <taxon>Methanobacteriota</taxon>
        <taxon>Stenosarchaea group</taxon>
        <taxon>Halobacteria</taxon>
        <taxon>Halobacteriales</taxon>
        <taxon>Natronomonadaceae</taxon>
        <taxon>Halomarina</taxon>
    </lineage>
</organism>
<evidence type="ECO:0000259" key="4">
    <source>
        <dbReference type="PROSITE" id="PS50893"/>
    </source>
</evidence>
<dbReference type="SMART" id="SM00382">
    <property type="entry name" value="AAA"/>
    <property type="match status" value="1"/>
</dbReference>
<reference evidence="5 6" key="1">
    <citation type="journal article" date="2019" name="Int. J. Syst. Evol. Microbiol.">
        <title>The Global Catalogue of Microorganisms (GCM) 10K type strain sequencing project: providing services to taxonomists for standard genome sequencing and annotation.</title>
        <authorList>
            <consortium name="The Broad Institute Genomics Platform"/>
            <consortium name="The Broad Institute Genome Sequencing Center for Infectious Disease"/>
            <person name="Wu L."/>
            <person name="Ma J."/>
        </authorList>
    </citation>
    <scope>NUCLEOTIDE SEQUENCE [LARGE SCALE GENOMIC DNA]</scope>
    <source>
        <strain evidence="5 6">PSR21</strain>
    </source>
</reference>
<evidence type="ECO:0000313" key="6">
    <source>
        <dbReference type="Proteomes" id="UP001596547"/>
    </source>
</evidence>